<proteinExistence type="predicted"/>
<keyword evidence="2" id="KW-0472">Membrane</keyword>
<feature type="compositionally biased region" description="Basic and acidic residues" evidence="1">
    <location>
        <begin position="73"/>
        <end position="89"/>
    </location>
</feature>
<feature type="chain" id="PRO_5041979974" evidence="3">
    <location>
        <begin position="21"/>
        <end position="645"/>
    </location>
</feature>
<accession>A0AAD5FRA5</accession>
<name>A0AAD5FRA5_SILAS</name>
<comment type="caution">
    <text evidence="4">The sequence shown here is derived from an EMBL/GenBank/DDBJ whole genome shotgun (WGS) entry which is preliminary data.</text>
</comment>
<sequence length="645" mass="71248">MKSILSTCTLFLVLAWTLIGETTLVPSTIKQEDNTSDDYRKSLSFEYTLKDNETTMQSDESTTAAPKSIEHLVKSSTTKQHEDTHEDYKSTLMSKETTLLALKSIEHPMESSTTTQHEDTSKYHETSIKNDEPTSFTPKNLGPSLKPSSTKQQEFTPKDQEKENVSSSKPPPPTFEHQHVTSMTHGNGKTISTGESTSHLALLTEYKTQKNTDQIAITPLIQSISKGLTVTRDDQTVNLFKSTNKGLDIHTRGKKTTRSAEEESFKTLIIDDSTPFQKTPEVITNQTQEEVQTAVTMSTEWSSLPQEKETTHPPKFNVTDSNGTLDISTKMIQPERNDSATYPLGTSTTTSFSTSLNPFDNTENGTTYTADTTETTATYKTTTIDMNRKTKPPTPNNPRSTMQTKNTDFITSIAPIKDKNKGNPGKIVASLIGCIFLLMFLAFVVIFFRNRQRKKKLMENTDWAGPSPFIEGDINPNTPTIIEDGSFHRRESKRISLHSFLPQRLSKRLSFLSPTDEEIPLEGTQASSTFGQHHLQPLNGQATPPNVIQTYEANSPSAEVSSNSNVPETVSISPPSENNEDIETTPKLDEKTIQSPPAETNGVDPTAFEDVDLNVSPAKDAEQSPTTSPPTDATHIPTPPPLAPS</sequence>
<dbReference type="AlphaFoldDB" id="A0AAD5FRA5"/>
<keyword evidence="5" id="KW-1185">Reference proteome</keyword>
<protein>
    <submittedName>
        <fullName evidence="4">Uncharacterized protein</fullName>
    </submittedName>
</protein>
<evidence type="ECO:0000313" key="4">
    <source>
        <dbReference type="EMBL" id="KAI5625706.1"/>
    </source>
</evidence>
<feature type="region of interest" description="Disordered" evidence="1">
    <location>
        <begin position="349"/>
        <end position="369"/>
    </location>
</feature>
<dbReference type="EMBL" id="MU551550">
    <property type="protein sequence ID" value="KAI5625706.1"/>
    <property type="molecule type" value="Genomic_DNA"/>
</dbReference>
<feature type="region of interest" description="Disordered" evidence="1">
    <location>
        <begin position="301"/>
        <end position="323"/>
    </location>
</feature>
<feature type="compositionally biased region" description="Polar residues" evidence="1">
    <location>
        <begin position="180"/>
        <end position="194"/>
    </location>
</feature>
<feature type="transmembrane region" description="Helical" evidence="2">
    <location>
        <begin position="427"/>
        <end position="448"/>
    </location>
</feature>
<dbReference type="Proteomes" id="UP001205998">
    <property type="component" value="Unassembled WGS sequence"/>
</dbReference>
<feature type="region of interest" description="Disordered" evidence="1">
    <location>
        <begin position="554"/>
        <end position="645"/>
    </location>
</feature>
<evidence type="ECO:0000256" key="3">
    <source>
        <dbReference type="SAM" id="SignalP"/>
    </source>
</evidence>
<evidence type="ECO:0000256" key="2">
    <source>
        <dbReference type="SAM" id="Phobius"/>
    </source>
</evidence>
<keyword evidence="3" id="KW-0732">Signal</keyword>
<feature type="region of interest" description="Disordered" evidence="1">
    <location>
        <begin position="105"/>
        <end position="194"/>
    </location>
</feature>
<organism evidence="4 5">
    <name type="scientific">Silurus asotus</name>
    <name type="common">Amur catfish</name>
    <name type="synonym">Parasilurus asotus</name>
    <dbReference type="NCBI Taxonomy" id="30991"/>
    <lineage>
        <taxon>Eukaryota</taxon>
        <taxon>Metazoa</taxon>
        <taxon>Chordata</taxon>
        <taxon>Craniata</taxon>
        <taxon>Vertebrata</taxon>
        <taxon>Euteleostomi</taxon>
        <taxon>Actinopterygii</taxon>
        <taxon>Neopterygii</taxon>
        <taxon>Teleostei</taxon>
        <taxon>Ostariophysi</taxon>
        <taxon>Siluriformes</taxon>
        <taxon>Siluridae</taxon>
        <taxon>Silurus</taxon>
    </lineage>
</organism>
<keyword evidence="2" id="KW-1133">Transmembrane helix</keyword>
<feature type="compositionally biased region" description="Basic and acidic residues" evidence="1">
    <location>
        <begin position="116"/>
        <end position="132"/>
    </location>
</feature>
<gene>
    <name evidence="4" type="ORF">C0J50_14920</name>
</gene>
<feature type="compositionally biased region" description="Polar residues" evidence="1">
    <location>
        <begin position="554"/>
        <end position="577"/>
    </location>
</feature>
<feature type="compositionally biased region" description="Polar residues" evidence="1">
    <location>
        <begin position="146"/>
        <end position="155"/>
    </location>
</feature>
<keyword evidence="2" id="KW-0812">Transmembrane</keyword>
<feature type="signal peptide" evidence="3">
    <location>
        <begin position="1"/>
        <end position="20"/>
    </location>
</feature>
<evidence type="ECO:0000313" key="5">
    <source>
        <dbReference type="Proteomes" id="UP001205998"/>
    </source>
</evidence>
<reference evidence="4" key="1">
    <citation type="submission" date="2018-07" db="EMBL/GenBank/DDBJ databases">
        <title>Comparative genomics of catfishes provides insights into carnivory and benthic adaptation.</title>
        <authorList>
            <person name="Zhang Y."/>
            <person name="Wang D."/>
            <person name="Peng Z."/>
            <person name="Zheng S."/>
            <person name="Shao F."/>
            <person name="Tao W."/>
        </authorList>
    </citation>
    <scope>NUCLEOTIDE SEQUENCE</scope>
    <source>
        <strain evidence="4">Chongqing</strain>
    </source>
</reference>
<feature type="region of interest" description="Disordered" evidence="1">
    <location>
        <begin position="73"/>
        <end position="92"/>
    </location>
</feature>
<evidence type="ECO:0000256" key="1">
    <source>
        <dbReference type="SAM" id="MobiDB-lite"/>
    </source>
</evidence>